<evidence type="ECO:0000313" key="3">
    <source>
        <dbReference type="Proteomes" id="UP001152622"/>
    </source>
</evidence>
<feature type="region of interest" description="Disordered" evidence="1">
    <location>
        <begin position="407"/>
        <end position="434"/>
    </location>
</feature>
<dbReference type="AlphaFoldDB" id="A0A9Q1FUJ5"/>
<gene>
    <name evidence="2" type="ORF">SKAU_G00147680</name>
</gene>
<feature type="compositionally biased region" description="Basic and acidic residues" evidence="1">
    <location>
        <begin position="424"/>
        <end position="434"/>
    </location>
</feature>
<sequence>MATWRKPQTNLQRKIEMPEYMGVAQAVCKEVSMEPRETSTSHSTSTNWAQLWDTQKQSSAQLFPQTSAADGGKVQTGCTPVFQATTALEFDESPDSSAESPDSTKTILELAQESFEGYCKETEVSTVGADHPTAAPEATLVSAKEWESAHSAWLVTEESVLQFNEHNQAPVVIRHKPSLQQMAQLCEDSDLEFFDCRQTISDLSEPEIDEVKSGAAPHAQHQEGATPSHMSLLHSGPIDHQPDKFWDQHEEEVGLLAEQEEEVGLLAEQEEEVGLLAEQEMEVVSPCSSGAHCVVMPPVEILAMGEDDSLERDISLQAVTEEHYVDKDGNMVLKKVTRKVLRRPVSVDGAGLEAESMDRAGLEAGSMDRAGLEVESMDGTGLEAESMDRAGLKAEFMDGTGLEAESMYGEELEAESGDWTVLKSEGDHAEDADA</sequence>
<accession>A0A9Q1FUJ5</accession>
<organism evidence="2 3">
    <name type="scientific">Synaphobranchus kaupii</name>
    <name type="common">Kaup's arrowtooth eel</name>
    <dbReference type="NCBI Taxonomy" id="118154"/>
    <lineage>
        <taxon>Eukaryota</taxon>
        <taxon>Metazoa</taxon>
        <taxon>Chordata</taxon>
        <taxon>Craniata</taxon>
        <taxon>Vertebrata</taxon>
        <taxon>Euteleostomi</taxon>
        <taxon>Actinopterygii</taxon>
        <taxon>Neopterygii</taxon>
        <taxon>Teleostei</taxon>
        <taxon>Anguilliformes</taxon>
        <taxon>Synaphobranchidae</taxon>
        <taxon>Synaphobranchus</taxon>
    </lineage>
</organism>
<dbReference type="Proteomes" id="UP001152622">
    <property type="component" value="Chromosome 4"/>
</dbReference>
<dbReference type="EMBL" id="JAINUF010000004">
    <property type="protein sequence ID" value="KAJ8365937.1"/>
    <property type="molecule type" value="Genomic_DNA"/>
</dbReference>
<evidence type="ECO:0000313" key="2">
    <source>
        <dbReference type="EMBL" id="KAJ8365937.1"/>
    </source>
</evidence>
<feature type="region of interest" description="Disordered" evidence="1">
    <location>
        <begin position="209"/>
        <end position="236"/>
    </location>
</feature>
<proteinExistence type="predicted"/>
<protein>
    <submittedName>
        <fullName evidence="2">Uncharacterized protein</fullName>
    </submittedName>
</protein>
<keyword evidence="3" id="KW-1185">Reference proteome</keyword>
<name>A0A9Q1FUJ5_SYNKA</name>
<reference evidence="2" key="1">
    <citation type="journal article" date="2023" name="Science">
        <title>Genome structures resolve the early diversification of teleost fishes.</title>
        <authorList>
            <person name="Parey E."/>
            <person name="Louis A."/>
            <person name="Montfort J."/>
            <person name="Bouchez O."/>
            <person name="Roques C."/>
            <person name="Iampietro C."/>
            <person name="Lluch J."/>
            <person name="Castinel A."/>
            <person name="Donnadieu C."/>
            <person name="Desvignes T."/>
            <person name="Floi Bucao C."/>
            <person name="Jouanno E."/>
            <person name="Wen M."/>
            <person name="Mejri S."/>
            <person name="Dirks R."/>
            <person name="Jansen H."/>
            <person name="Henkel C."/>
            <person name="Chen W.J."/>
            <person name="Zahm M."/>
            <person name="Cabau C."/>
            <person name="Klopp C."/>
            <person name="Thompson A.W."/>
            <person name="Robinson-Rechavi M."/>
            <person name="Braasch I."/>
            <person name="Lecointre G."/>
            <person name="Bobe J."/>
            <person name="Postlethwait J.H."/>
            <person name="Berthelot C."/>
            <person name="Roest Crollius H."/>
            <person name="Guiguen Y."/>
        </authorList>
    </citation>
    <scope>NUCLEOTIDE SEQUENCE</scope>
    <source>
        <strain evidence="2">WJC10195</strain>
    </source>
</reference>
<evidence type="ECO:0000256" key="1">
    <source>
        <dbReference type="SAM" id="MobiDB-lite"/>
    </source>
</evidence>
<comment type="caution">
    <text evidence="2">The sequence shown here is derived from an EMBL/GenBank/DDBJ whole genome shotgun (WGS) entry which is preliminary data.</text>
</comment>